<evidence type="ECO:0000256" key="3">
    <source>
        <dbReference type="ARBA" id="ARBA00022768"/>
    </source>
</evidence>
<dbReference type="NCBIfam" id="TIGR00116">
    <property type="entry name" value="tsf"/>
    <property type="match status" value="1"/>
</dbReference>
<protein>
    <recommendedName>
        <fullName evidence="2 5">Elongation factor Ts</fullName>
        <shortName evidence="5">EF-Ts</shortName>
    </recommendedName>
</protein>
<dbReference type="Gene3D" id="1.10.286.20">
    <property type="match status" value="1"/>
</dbReference>
<feature type="region of interest" description="Involved in Mg(2+) ion dislocation from EF-Tu" evidence="5">
    <location>
        <begin position="79"/>
        <end position="82"/>
    </location>
</feature>
<organism evidence="7 8">
    <name type="scientific">Candidatus Bealeia paramacronuclearis</name>
    <dbReference type="NCBI Taxonomy" id="1921001"/>
    <lineage>
        <taxon>Bacteria</taxon>
        <taxon>Pseudomonadati</taxon>
        <taxon>Pseudomonadota</taxon>
        <taxon>Alphaproteobacteria</taxon>
        <taxon>Holosporales</taxon>
        <taxon>Holosporaceae</taxon>
        <taxon>Candidatus Bealeia</taxon>
    </lineage>
</organism>
<dbReference type="InterPro" id="IPR009060">
    <property type="entry name" value="UBA-like_sf"/>
</dbReference>
<evidence type="ECO:0000256" key="4">
    <source>
        <dbReference type="ARBA" id="ARBA00022917"/>
    </source>
</evidence>
<keyword evidence="4 5" id="KW-0648">Protein biosynthesis</keyword>
<dbReference type="PROSITE" id="PS01126">
    <property type="entry name" value="EF_TS_1"/>
    <property type="match status" value="1"/>
</dbReference>
<dbReference type="Pfam" id="PF00889">
    <property type="entry name" value="EF_TS"/>
    <property type="match status" value="1"/>
</dbReference>
<dbReference type="CDD" id="cd14275">
    <property type="entry name" value="UBA_EF-Ts"/>
    <property type="match status" value="1"/>
</dbReference>
<dbReference type="EMBL" id="CP133270">
    <property type="protein sequence ID" value="WVX67459.1"/>
    <property type="molecule type" value="Genomic_DNA"/>
</dbReference>
<name>A0ABZ2C4W6_9PROT</name>
<dbReference type="HAMAP" id="MF_00050">
    <property type="entry name" value="EF_Ts"/>
    <property type="match status" value="1"/>
</dbReference>
<proteinExistence type="inferred from homology"/>
<feature type="domain" description="Translation elongation factor EFTs/EF1B dimerisation" evidence="6">
    <location>
        <begin position="70"/>
        <end position="288"/>
    </location>
</feature>
<evidence type="ECO:0000256" key="1">
    <source>
        <dbReference type="ARBA" id="ARBA00005532"/>
    </source>
</evidence>
<keyword evidence="5" id="KW-0963">Cytoplasm</keyword>
<dbReference type="InterPro" id="IPR036402">
    <property type="entry name" value="EF-Ts_dimer_sf"/>
</dbReference>
<dbReference type="Gene3D" id="1.10.8.10">
    <property type="entry name" value="DNA helicase RuvA subunit, C-terminal domain"/>
    <property type="match status" value="1"/>
</dbReference>
<evidence type="ECO:0000256" key="2">
    <source>
        <dbReference type="ARBA" id="ARBA00016956"/>
    </source>
</evidence>
<dbReference type="Proteomes" id="UP001330434">
    <property type="component" value="Chromosome"/>
</dbReference>
<evidence type="ECO:0000256" key="5">
    <source>
        <dbReference type="HAMAP-Rule" id="MF_00050"/>
    </source>
</evidence>
<dbReference type="InterPro" id="IPR014039">
    <property type="entry name" value="Transl_elong_EFTs/EF1B_dimer"/>
</dbReference>
<evidence type="ECO:0000313" key="8">
    <source>
        <dbReference type="Proteomes" id="UP001330434"/>
    </source>
</evidence>
<dbReference type="InterPro" id="IPR018101">
    <property type="entry name" value="Transl_elong_Ts_CS"/>
</dbReference>
<evidence type="ECO:0000259" key="6">
    <source>
        <dbReference type="Pfam" id="PF00889"/>
    </source>
</evidence>
<sequence>MSVTPALVKELREKTGAGMMDCKKALAEVNGSLEHAVDWLRKKGLAAAAKKSGRVAAEGLVGVAVSGAKGAILEVNAETDFVGRNEHFQEFVKAATKLTMDAKGDLETLKTLTYPGTSENISERLTQLIATIGENMALRRSGFLEVKDGVVVSYLHNAISPELGRIGVLVALESTASKDELTQLGKQIAMHIAAARPTALKTTDLSSADVERERAIFKDQAIASGKPAEFADKMVEGRIRKYYEEVVLEEQAFIMDPKSRVKDVVEQKGKELGSSVVLSGFLSFALGEGIEKEESDFAAEVASLAK</sequence>
<dbReference type="PANTHER" id="PTHR11741:SF0">
    <property type="entry name" value="ELONGATION FACTOR TS, MITOCHONDRIAL"/>
    <property type="match status" value="1"/>
</dbReference>
<dbReference type="InterPro" id="IPR001816">
    <property type="entry name" value="Transl_elong_EFTs/EF1B"/>
</dbReference>
<dbReference type="SUPFAM" id="SSF54713">
    <property type="entry name" value="Elongation factor Ts (EF-Ts), dimerisation domain"/>
    <property type="match status" value="2"/>
</dbReference>
<dbReference type="SUPFAM" id="SSF46934">
    <property type="entry name" value="UBA-like"/>
    <property type="match status" value="1"/>
</dbReference>
<reference evidence="7 8" key="1">
    <citation type="journal article" date="2024" name="Environ. Microbiol.">
        <title>Novel evolutionary insights on the interactions of the Holosporales (Alphaproteobacteria) with eukaryotic hosts from comparative genomics.</title>
        <authorList>
            <person name="Giovannini M."/>
            <person name="Petroni G."/>
            <person name="Castelli M."/>
        </authorList>
    </citation>
    <scope>NUCLEOTIDE SEQUENCE [LARGE SCALE GENOMIC DNA]</scope>
    <source>
        <strain evidence="7 8">US_Bl 15I1</strain>
    </source>
</reference>
<evidence type="ECO:0000313" key="7">
    <source>
        <dbReference type="EMBL" id="WVX67459.1"/>
    </source>
</evidence>
<keyword evidence="3 5" id="KW-0251">Elongation factor</keyword>
<comment type="subcellular location">
    <subcellularLocation>
        <location evidence="5">Cytoplasm</location>
    </subcellularLocation>
</comment>
<comment type="similarity">
    <text evidence="1 5">Belongs to the EF-Ts family.</text>
</comment>
<comment type="function">
    <text evidence="5">Associates with the EF-Tu.GDP complex and induces the exchange of GDP to GTP. It remains bound to the aminoacyl-tRNA.EF-Tu.GTP complex up to the GTP hydrolysis stage on the ribosome.</text>
</comment>
<keyword evidence="8" id="KW-1185">Reference proteome</keyword>
<dbReference type="RefSeq" id="WP_414437851.1">
    <property type="nucleotide sequence ID" value="NZ_CP133270.1"/>
</dbReference>
<dbReference type="PANTHER" id="PTHR11741">
    <property type="entry name" value="ELONGATION FACTOR TS"/>
    <property type="match status" value="1"/>
</dbReference>
<dbReference type="Gene3D" id="3.30.479.20">
    <property type="entry name" value="Elongation factor Ts, dimerisation domain"/>
    <property type="match status" value="2"/>
</dbReference>
<accession>A0ABZ2C4W6</accession>
<dbReference type="GO" id="GO:0003746">
    <property type="term" value="F:translation elongation factor activity"/>
    <property type="evidence" value="ECO:0007669"/>
    <property type="project" value="UniProtKB-KW"/>
</dbReference>
<gene>
    <name evidence="5" type="primary">tsf</name>
    <name evidence="7" type="ORF">Bealeia1_01665</name>
</gene>